<evidence type="ECO:0000256" key="1">
    <source>
        <dbReference type="SAM" id="MobiDB-lite"/>
    </source>
</evidence>
<protein>
    <submittedName>
        <fullName evidence="2">Nucleolar protein 19</fullName>
    </submittedName>
</protein>
<comment type="caution">
    <text evidence="2">The sequence shown here is derived from an EMBL/GenBank/DDBJ whole genome shotgun (WGS) entry which is preliminary data.</text>
</comment>
<dbReference type="AlphaFoldDB" id="A0A1E5RWP6"/>
<evidence type="ECO:0000313" key="2">
    <source>
        <dbReference type="EMBL" id="OEJ91239.1"/>
    </source>
</evidence>
<feature type="region of interest" description="Disordered" evidence="1">
    <location>
        <begin position="126"/>
        <end position="187"/>
    </location>
</feature>
<keyword evidence="3" id="KW-1185">Reference proteome</keyword>
<dbReference type="GO" id="GO:0042274">
    <property type="term" value="P:ribosomal small subunit biogenesis"/>
    <property type="evidence" value="ECO:0007669"/>
    <property type="project" value="InterPro"/>
</dbReference>
<feature type="compositionally biased region" description="Basic and acidic residues" evidence="1">
    <location>
        <begin position="126"/>
        <end position="141"/>
    </location>
</feature>
<feature type="compositionally biased region" description="Polar residues" evidence="1">
    <location>
        <begin position="148"/>
        <end position="157"/>
    </location>
</feature>
<dbReference type="GO" id="GO:0030686">
    <property type="term" value="C:90S preribosome"/>
    <property type="evidence" value="ECO:0007669"/>
    <property type="project" value="InterPro"/>
</dbReference>
<dbReference type="EMBL" id="LPNL01000002">
    <property type="protein sequence ID" value="OEJ91239.1"/>
    <property type="molecule type" value="Genomic_DNA"/>
</dbReference>
<dbReference type="OrthoDB" id="4068385at2759"/>
<name>A0A1E5RWP6_9ASCO</name>
<organism evidence="2 3">
    <name type="scientific">Hanseniaspora opuntiae</name>
    <dbReference type="NCBI Taxonomy" id="211096"/>
    <lineage>
        <taxon>Eukaryota</taxon>
        <taxon>Fungi</taxon>
        <taxon>Dikarya</taxon>
        <taxon>Ascomycota</taxon>
        <taxon>Saccharomycotina</taxon>
        <taxon>Saccharomycetes</taxon>
        <taxon>Saccharomycodales</taxon>
        <taxon>Saccharomycodaceae</taxon>
        <taxon>Hanseniaspora</taxon>
    </lineage>
</organism>
<dbReference type="InterPro" id="IPR022592">
    <property type="entry name" value="Nucleolar_19"/>
</dbReference>
<dbReference type="Proteomes" id="UP000095605">
    <property type="component" value="Unassembled WGS sequence"/>
</dbReference>
<feature type="region of interest" description="Disordered" evidence="1">
    <location>
        <begin position="98"/>
        <end position="117"/>
    </location>
</feature>
<dbReference type="Pfam" id="PF10863">
    <property type="entry name" value="NOP19"/>
    <property type="match status" value="1"/>
</dbReference>
<proteinExistence type="predicted"/>
<evidence type="ECO:0000313" key="3">
    <source>
        <dbReference type="Proteomes" id="UP000095605"/>
    </source>
</evidence>
<sequence length="187" mass="21503">MSRAKEIKEKEELQAKLALTFNRKRQTVLSWLGESASNEAEVQEKDKNDFLHLPVMPAGSLLNLNNTTSNRTTVDNKKEIGTIGEFLKGDRKVSTLTKRRGHKNTPNNNLNSNKHDNKATIAFKNKMRDEQRQRVRKEPKNSKKTHTAKYTVNSLNDSDSDDEVKFKREKQIKSKNMPLQFGKKHGK</sequence>
<feature type="compositionally biased region" description="Basic and acidic residues" evidence="1">
    <location>
        <begin position="163"/>
        <end position="172"/>
    </location>
</feature>
<reference evidence="3" key="1">
    <citation type="journal article" date="2016" name="Genome Announc.">
        <title>Genome sequences of three species of Hanseniaspora isolated from spontaneous wine fermentations.</title>
        <authorList>
            <person name="Sternes P.R."/>
            <person name="Lee D."/>
            <person name="Kutyna D.R."/>
            <person name="Borneman A.R."/>
        </authorList>
    </citation>
    <scope>NUCLEOTIDE SEQUENCE [LARGE SCALE GENOMIC DNA]</scope>
    <source>
        <strain evidence="3">AWRI3578</strain>
    </source>
</reference>
<accession>A0A1E5RWP6</accession>
<gene>
    <name evidence="2" type="ORF">AWRI3578_g670</name>
</gene>